<feature type="compositionally biased region" description="Basic and acidic residues" evidence="1">
    <location>
        <begin position="453"/>
        <end position="468"/>
    </location>
</feature>
<organism evidence="2 3">
    <name type="scientific">Diabrotica virgifera virgifera</name>
    <name type="common">western corn rootworm</name>
    <dbReference type="NCBI Taxonomy" id="50390"/>
    <lineage>
        <taxon>Eukaryota</taxon>
        <taxon>Metazoa</taxon>
        <taxon>Ecdysozoa</taxon>
        <taxon>Arthropoda</taxon>
        <taxon>Hexapoda</taxon>
        <taxon>Insecta</taxon>
        <taxon>Pterygota</taxon>
        <taxon>Neoptera</taxon>
        <taxon>Endopterygota</taxon>
        <taxon>Coleoptera</taxon>
        <taxon>Polyphaga</taxon>
        <taxon>Cucujiformia</taxon>
        <taxon>Chrysomeloidea</taxon>
        <taxon>Chrysomelidae</taxon>
        <taxon>Galerucinae</taxon>
        <taxon>Diabroticina</taxon>
        <taxon>Diabroticites</taxon>
        <taxon>Diabrotica</taxon>
    </lineage>
</organism>
<evidence type="ECO:0008006" key="4">
    <source>
        <dbReference type="Google" id="ProtNLM"/>
    </source>
</evidence>
<reference evidence="2" key="1">
    <citation type="submission" date="2025-05" db="UniProtKB">
        <authorList>
            <consortium name="EnsemblMetazoa"/>
        </authorList>
    </citation>
    <scope>IDENTIFICATION</scope>
</reference>
<feature type="compositionally biased region" description="Polar residues" evidence="1">
    <location>
        <begin position="130"/>
        <end position="153"/>
    </location>
</feature>
<dbReference type="Proteomes" id="UP001652700">
    <property type="component" value="Unplaced"/>
</dbReference>
<feature type="compositionally biased region" description="Polar residues" evidence="1">
    <location>
        <begin position="167"/>
        <end position="180"/>
    </location>
</feature>
<sequence length="715" mass="82517">MEFWRKRNGLKGNLVHPDRQNKKLSATAQRRMLIEEMLAANGSLFSETDKKILTSLVGDQNQPKEWVNPMFKNTVYSDNESREVHGDLPCNFNEDRNARWDQWDESGAEKPKTSFLSSFSDQDPPENRNQRNQFRGETQGVNLFNPQRSSFIQERSPGQDPPENRNQRNQFRGETQGVNLFNPQRSSFIQERSPGQDPPENRNQRNQFRGETQGVNLFNLQRSSFIQERNPLNSERSSLDNNLSDAQRRRMVIEEILAANSSSFSEAHKKTLNSHFSVEDCVRGPFKNTAYSDKESRGVCGDLPYNFDEERRNQEDRNAKNVSGTSFWSNNRNERNEFLPETRDVSPFNPQRGPLIPERSPLNPERSSLEQYGSSNNQQAKSVSGSSFWSKSRFERNEFRPETRDISPVNPQRNPIIPERSTLNFKRGSLEQYGSPNNQEAKNVSGSSFWSENRFEKNQLSPKTRDVSPKVNPQRSLFIPETNPLNRERSSLEQYGSSNNQQQRNQFRFETREVSLLNPRRSPFIRERNPLNSERNSLEQYGSSSNQQDTRHISVDRRTLLDEIIDFEAPQDNSGNGIAPLMTQSTQDDSGNNIEILDFKPPQDNSGNGIAPSKVYNYGPIPKGCVRVKMWIDKSISFSDPLHILRQLSQQNSCLRTKSWTVLDVKNNPKTGFIFLVQLRQEHLTVLRSFNMAPCIQKKKTLFKVLQPGEELNYF</sequence>
<feature type="compositionally biased region" description="Polar residues" evidence="1">
    <location>
        <begin position="530"/>
        <end position="548"/>
    </location>
</feature>
<evidence type="ECO:0000256" key="1">
    <source>
        <dbReference type="SAM" id="MobiDB-lite"/>
    </source>
</evidence>
<dbReference type="EnsemblMetazoa" id="XM_050643584.1">
    <property type="protein sequence ID" value="XP_050499541.1"/>
    <property type="gene ID" value="LOC114329640"/>
</dbReference>
<dbReference type="RefSeq" id="XP_050499539.1">
    <property type="nucleotide sequence ID" value="XM_050643582.1"/>
</dbReference>
<feature type="compositionally biased region" description="Polar residues" evidence="1">
    <location>
        <begin position="432"/>
        <end position="451"/>
    </location>
</feature>
<dbReference type="EnsemblMetazoa" id="XM_050643582.1">
    <property type="protein sequence ID" value="XP_050499539.1"/>
    <property type="gene ID" value="LOC114329640"/>
</dbReference>
<feature type="region of interest" description="Disordered" evidence="1">
    <location>
        <begin position="311"/>
        <end position="507"/>
    </location>
</feature>
<proteinExistence type="predicted"/>
<feature type="compositionally biased region" description="Polar residues" evidence="1">
    <location>
        <begin position="365"/>
        <end position="381"/>
    </location>
</feature>
<dbReference type="GeneID" id="114329640"/>
<keyword evidence="3" id="KW-1185">Reference proteome</keyword>
<feature type="compositionally biased region" description="Basic and acidic residues" evidence="1">
    <location>
        <begin position="392"/>
        <end position="405"/>
    </location>
</feature>
<dbReference type="RefSeq" id="XP_050499540.1">
    <property type="nucleotide sequence ID" value="XM_050643583.1"/>
</dbReference>
<dbReference type="EnsemblMetazoa" id="XM_050643583.1">
    <property type="protein sequence ID" value="XP_050499540.1"/>
    <property type="gene ID" value="LOC114329640"/>
</dbReference>
<name>A0ABM5JNM6_DIAVI</name>
<evidence type="ECO:0000313" key="2">
    <source>
        <dbReference type="EnsemblMetazoa" id="XP_050499540.1"/>
    </source>
</evidence>
<feature type="compositionally biased region" description="Basic and acidic residues" evidence="1">
    <location>
        <begin position="332"/>
        <end position="344"/>
    </location>
</feature>
<accession>A0ABM5JNM6</accession>
<feature type="compositionally biased region" description="Low complexity" evidence="1">
    <location>
        <begin position="382"/>
        <end position="391"/>
    </location>
</feature>
<feature type="region of interest" description="Disordered" evidence="1">
    <location>
        <begin position="523"/>
        <end position="551"/>
    </location>
</feature>
<dbReference type="RefSeq" id="XP_050499541.1">
    <property type="nucleotide sequence ID" value="XM_050643584.1"/>
</dbReference>
<protein>
    <recommendedName>
        <fullName evidence="4">GATA zinc finger domain-containing protein 14-like</fullName>
    </recommendedName>
</protein>
<evidence type="ECO:0000313" key="3">
    <source>
        <dbReference type="Proteomes" id="UP001652700"/>
    </source>
</evidence>
<feature type="compositionally biased region" description="Polar residues" evidence="1">
    <location>
        <begin position="320"/>
        <end position="331"/>
    </location>
</feature>
<feature type="region of interest" description="Disordered" evidence="1">
    <location>
        <begin position="104"/>
        <end position="180"/>
    </location>
</feature>